<feature type="domain" description="Glucosamine inositolphosphorylceramide transferase 1 N-terminal" evidence="1">
    <location>
        <begin position="37"/>
        <end position="229"/>
    </location>
</feature>
<dbReference type="Proteomes" id="UP000095517">
    <property type="component" value="Unassembled WGS sequence"/>
</dbReference>
<sequence length="284" mass="32968">MNIIRNLLNRYVYQDWNIAIADIADDLSPVNIKWMKHSYHDRWFADPFIVDETDENYIILVEECMLDTQKGRLARLTVTKDDCKLVKNETILDLPTHLSFPNIIQVNGQTYMYPENGKARNTKLYKYGKTVELCGKLSSLPLADATIFKYEDSFYMLFTIGENCNGNILQIYRSNQPLSGYISHQEIKFDDNIARRAGNIFTWKGHLISPAQVCSHNYGEGVSFQEISFTGDKIQLNEIKRLYPPTKMYSEGFHTFNVFGDKVVIDGYRYGSKFLHDLYFKIRG</sequence>
<dbReference type="InterPro" id="IPR056442">
    <property type="entry name" value="GINT1_N"/>
</dbReference>
<accession>A0A174C9N6</accession>
<dbReference type="RefSeq" id="WP_055278739.1">
    <property type="nucleotide sequence ID" value="NZ_CABIXA010000006.1"/>
</dbReference>
<evidence type="ECO:0000313" key="3">
    <source>
        <dbReference type="Proteomes" id="UP000095517"/>
    </source>
</evidence>
<organism evidence="2 3">
    <name type="scientific">Bacteroides finegoldii</name>
    <dbReference type="NCBI Taxonomy" id="338188"/>
    <lineage>
        <taxon>Bacteria</taxon>
        <taxon>Pseudomonadati</taxon>
        <taxon>Bacteroidota</taxon>
        <taxon>Bacteroidia</taxon>
        <taxon>Bacteroidales</taxon>
        <taxon>Bacteroidaceae</taxon>
        <taxon>Bacteroides</taxon>
    </lineage>
</organism>
<gene>
    <name evidence="2" type="ORF">ERS852397_01351</name>
</gene>
<dbReference type="EMBL" id="CYZH01000006">
    <property type="protein sequence ID" value="CUO09683.1"/>
    <property type="molecule type" value="Genomic_DNA"/>
</dbReference>
<evidence type="ECO:0000313" key="2">
    <source>
        <dbReference type="EMBL" id="CUO09683.1"/>
    </source>
</evidence>
<proteinExistence type="predicted"/>
<evidence type="ECO:0000259" key="1">
    <source>
        <dbReference type="Pfam" id="PF24793"/>
    </source>
</evidence>
<dbReference type="AlphaFoldDB" id="A0A174C9N6"/>
<dbReference type="Pfam" id="PF24793">
    <property type="entry name" value="GINT1_N"/>
    <property type="match status" value="1"/>
</dbReference>
<name>A0A174C9N6_9BACE</name>
<reference evidence="2 3" key="1">
    <citation type="submission" date="2015-09" db="EMBL/GenBank/DDBJ databases">
        <authorList>
            <consortium name="Pathogen Informatics"/>
        </authorList>
    </citation>
    <scope>NUCLEOTIDE SEQUENCE [LARGE SCALE GENOMIC DNA]</scope>
    <source>
        <strain evidence="2 3">2789STDY5608840</strain>
    </source>
</reference>
<protein>
    <recommendedName>
        <fullName evidence="1">Glucosamine inositolphosphorylceramide transferase 1 N-terminal domain-containing protein</fullName>
    </recommendedName>
</protein>
<dbReference type="STRING" id="338188.ERS852397_01351"/>